<reference evidence="1" key="1">
    <citation type="journal article" date="2015" name="Int. J. Syst. Evol. Microbiol.">
        <title>Rhizobium oryzicola sp. nov., potential plant-growth-promoting endophytic bacteria isolated from rice roots.</title>
        <authorList>
            <person name="Zhang X.X."/>
            <person name="Gao J.S."/>
            <person name="Cao Y.H."/>
            <person name="Sheirdil R.A."/>
            <person name="Wang X.C."/>
            <person name="Zhang L."/>
        </authorList>
    </citation>
    <scope>NUCLEOTIDE SEQUENCE</scope>
    <source>
        <strain evidence="1">05753</strain>
    </source>
</reference>
<organism evidence="1 2">
    <name type="scientific">Rhizobium oryzicola</name>
    <dbReference type="NCBI Taxonomy" id="1232668"/>
    <lineage>
        <taxon>Bacteria</taxon>
        <taxon>Pseudomonadati</taxon>
        <taxon>Pseudomonadota</taxon>
        <taxon>Alphaproteobacteria</taxon>
        <taxon>Hyphomicrobiales</taxon>
        <taxon>Rhizobiaceae</taxon>
        <taxon>Rhizobium/Agrobacterium group</taxon>
        <taxon>Rhizobium</taxon>
    </lineage>
</organism>
<comment type="caution">
    <text evidence="1">The sequence shown here is derived from an EMBL/GenBank/DDBJ whole genome shotgun (WGS) entry which is preliminary data.</text>
</comment>
<protein>
    <recommendedName>
        <fullName evidence="3">Integrase</fullName>
    </recommendedName>
</protein>
<reference evidence="1" key="2">
    <citation type="submission" date="2023-07" db="EMBL/GenBank/DDBJ databases">
        <authorList>
            <person name="Sun H."/>
        </authorList>
    </citation>
    <scope>NUCLEOTIDE SEQUENCE</scope>
    <source>
        <strain evidence="1">05753</strain>
    </source>
</reference>
<evidence type="ECO:0000313" key="2">
    <source>
        <dbReference type="Proteomes" id="UP001169006"/>
    </source>
</evidence>
<accession>A0ABT8SV21</accession>
<evidence type="ECO:0000313" key="1">
    <source>
        <dbReference type="EMBL" id="MDO1582267.1"/>
    </source>
</evidence>
<dbReference type="RefSeq" id="WP_302076407.1">
    <property type="nucleotide sequence ID" value="NZ_JAUKWQ010000002.1"/>
</dbReference>
<sequence length="45" mass="5389">MFNFLRITASPQSWIASKVQAVLAWYNKSVEARREQDLRRRYMNG</sequence>
<evidence type="ECO:0008006" key="3">
    <source>
        <dbReference type="Google" id="ProtNLM"/>
    </source>
</evidence>
<dbReference type="EMBL" id="JAUKWQ010000002">
    <property type="protein sequence ID" value="MDO1582267.1"/>
    <property type="molecule type" value="Genomic_DNA"/>
</dbReference>
<gene>
    <name evidence="1" type="ORF">Q2T52_09170</name>
</gene>
<proteinExistence type="predicted"/>
<name>A0ABT8SV21_9HYPH</name>
<dbReference type="Proteomes" id="UP001169006">
    <property type="component" value="Unassembled WGS sequence"/>
</dbReference>
<keyword evidence="2" id="KW-1185">Reference proteome</keyword>